<feature type="transmembrane region" description="Helical" evidence="7">
    <location>
        <begin position="9"/>
        <end position="28"/>
    </location>
</feature>
<comment type="subcellular location">
    <subcellularLocation>
        <location evidence="1 7">Cell membrane</location>
        <topology evidence="1 7">Multi-pass membrane protein</topology>
    </subcellularLocation>
</comment>
<evidence type="ECO:0000256" key="1">
    <source>
        <dbReference type="ARBA" id="ARBA00004651"/>
    </source>
</evidence>
<evidence type="ECO:0000313" key="10">
    <source>
        <dbReference type="Proteomes" id="UP001461341"/>
    </source>
</evidence>
<dbReference type="PROSITE" id="PS50928">
    <property type="entry name" value="ABC_TM1"/>
    <property type="match status" value="1"/>
</dbReference>
<keyword evidence="2 7" id="KW-0813">Transport</keyword>
<evidence type="ECO:0000256" key="3">
    <source>
        <dbReference type="ARBA" id="ARBA00022475"/>
    </source>
</evidence>
<dbReference type="Gene3D" id="1.10.3720.10">
    <property type="entry name" value="MetI-like"/>
    <property type="match status" value="1"/>
</dbReference>
<dbReference type="RefSeq" id="WP_369017712.1">
    <property type="nucleotide sequence ID" value="NZ_CP121689.1"/>
</dbReference>
<keyword evidence="10" id="KW-1185">Reference proteome</keyword>
<evidence type="ECO:0000259" key="8">
    <source>
        <dbReference type="PROSITE" id="PS50928"/>
    </source>
</evidence>
<name>A0ABZ2Y996_9BACT</name>
<dbReference type="PANTHER" id="PTHR43005:SF1">
    <property type="entry name" value="SPERMIDINE_PUTRESCINE TRANSPORT SYSTEM PERMEASE PROTEIN"/>
    <property type="match status" value="1"/>
</dbReference>
<keyword evidence="3" id="KW-1003">Cell membrane</keyword>
<organism evidence="9 10">
    <name type="scientific">Thermatribacter velox</name>
    <dbReference type="NCBI Taxonomy" id="3039681"/>
    <lineage>
        <taxon>Bacteria</taxon>
        <taxon>Pseudomonadati</taxon>
        <taxon>Atribacterota</taxon>
        <taxon>Atribacteria</taxon>
        <taxon>Atribacterales</taxon>
        <taxon>Thermatribacteraceae</taxon>
        <taxon>Thermatribacter</taxon>
    </lineage>
</organism>
<keyword evidence="4 7" id="KW-0812">Transmembrane</keyword>
<sequence>MRLSPWKSYLFLVPALVYVGVFGVYPLAYNFLLSLKDVTLITYIGGTSQWTGFANYVETLQDPVFQRTLTNTLIFTGLSLLFQFIIGFLLALLFNRSFPLKGLLQSLIMVPWVLPIIVSGSFFRWFFSDRGMVNGFLLSWGLIEKPIPWITSQQWPIFSVTMANIWLGIPFNFVLLYTGLRGIPLELFESADIDGANWWQRVFFITIPLLRPVIITTLTLGCIFTVKVFDLVWIITQGGPGDVSHLLSTLSYSLAFNKFHFGRASAVLVIMLVLITGLTMLLNSIRAEEEGSLG</sequence>
<feature type="transmembrane region" description="Helical" evidence="7">
    <location>
        <begin position="73"/>
        <end position="94"/>
    </location>
</feature>
<feature type="domain" description="ABC transmembrane type-1" evidence="8">
    <location>
        <begin position="69"/>
        <end position="282"/>
    </location>
</feature>
<feature type="transmembrane region" description="Helical" evidence="7">
    <location>
        <begin position="261"/>
        <end position="282"/>
    </location>
</feature>
<dbReference type="PANTHER" id="PTHR43005">
    <property type="entry name" value="BLR7065 PROTEIN"/>
    <property type="match status" value="1"/>
</dbReference>
<evidence type="ECO:0000256" key="2">
    <source>
        <dbReference type="ARBA" id="ARBA00022448"/>
    </source>
</evidence>
<keyword evidence="5 7" id="KW-1133">Transmembrane helix</keyword>
<protein>
    <submittedName>
        <fullName evidence="9">Sugar ABC transporter permease</fullName>
    </submittedName>
</protein>
<dbReference type="InterPro" id="IPR000515">
    <property type="entry name" value="MetI-like"/>
</dbReference>
<gene>
    <name evidence="9" type="ORF">QBE54_08180</name>
</gene>
<dbReference type="Proteomes" id="UP001461341">
    <property type="component" value="Chromosome"/>
</dbReference>
<evidence type="ECO:0000256" key="6">
    <source>
        <dbReference type="ARBA" id="ARBA00023136"/>
    </source>
</evidence>
<evidence type="ECO:0000313" key="9">
    <source>
        <dbReference type="EMBL" id="WZL75563.1"/>
    </source>
</evidence>
<comment type="similarity">
    <text evidence="7">Belongs to the binding-protein-dependent transport system permease family.</text>
</comment>
<accession>A0ABZ2Y996</accession>
<dbReference type="InterPro" id="IPR035906">
    <property type="entry name" value="MetI-like_sf"/>
</dbReference>
<feature type="transmembrane region" description="Helical" evidence="7">
    <location>
        <begin position="209"/>
        <end position="235"/>
    </location>
</feature>
<dbReference type="SUPFAM" id="SSF161098">
    <property type="entry name" value="MetI-like"/>
    <property type="match status" value="1"/>
</dbReference>
<reference evidence="9 10" key="1">
    <citation type="submission" date="2023-03" db="EMBL/GenBank/DDBJ databases">
        <title>Novel Species.</title>
        <authorList>
            <person name="Ma S."/>
        </authorList>
    </citation>
    <scope>NUCLEOTIDE SEQUENCE [LARGE SCALE GENOMIC DNA]</scope>
    <source>
        <strain evidence="9 10">B11</strain>
    </source>
</reference>
<proteinExistence type="inferred from homology"/>
<evidence type="ECO:0000256" key="4">
    <source>
        <dbReference type="ARBA" id="ARBA00022692"/>
    </source>
</evidence>
<dbReference type="CDD" id="cd06261">
    <property type="entry name" value="TM_PBP2"/>
    <property type="match status" value="1"/>
</dbReference>
<keyword evidence="6 7" id="KW-0472">Membrane</keyword>
<feature type="transmembrane region" description="Helical" evidence="7">
    <location>
        <begin position="155"/>
        <end position="177"/>
    </location>
</feature>
<evidence type="ECO:0000256" key="7">
    <source>
        <dbReference type="RuleBase" id="RU363032"/>
    </source>
</evidence>
<dbReference type="Pfam" id="PF00528">
    <property type="entry name" value="BPD_transp_1"/>
    <property type="match status" value="1"/>
</dbReference>
<evidence type="ECO:0000256" key="5">
    <source>
        <dbReference type="ARBA" id="ARBA00022989"/>
    </source>
</evidence>
<dbReference type="EMBL" id="CP121689">
    <property type="protein sequence ID" value="WZL75563.1"/>
    <property type="molecule type" value="Genomic_DNA"/>
</dbReference>
<feature type="transmembrane region" description="Helical" evidence="7">
    <location>
        <begin position="106"/>
        <end position="127"/>
    </location>
</feature>